<reference evidence="2 3" key="1">
    <citation type="submission" date="2016-05" db="EMBL/GenBank/DDBJ databases">
        <title>Comparative genomics of biotechnologically important yeasts.</title>
        <authorList>
            <consortium name="DOE Joint Genome Institute"/>
            <person name="Riley R."/>
            <person name="Haridas S."/>
            <person name="Wolfe K.H."/>
            <person name="Lopes M.R."/>
            <person name="Hittinger C.T."/>
            <person name="Goker M."/>
            <person name="Salamov A."/>
            <person name="Wisecaver J."/>
            <person name="Long T.M."/>
            <person name="Aerts A.L."/>
            <person name="Barry K."/>
            <person name="Choi C."/>
            <person name="Clum A."/>
            <person name="Coughlan A.Y."/>
            <person name="Deshpande S."/>
            <person name="Douglass A.P."/>
            <person name="Hanson S.J."/>
            <person name="Klenk H.-P."/>
            <person name="LaButti K."/>
            <person name="Lapidus A."/>
            <person name="Lindquist E."/>
            <person name="Lipzen A."/>
            <person name="Meier-kolthoff J.P."/>
            <person name="Ohm R.A."/>
            <person name="Otillar R.P."/>
            <person name="Pangilinan J."/>
            <person name="Peng Y."/>
            <person name="Rokas A."/>
            <person name="Rosa C.A."/>
            <person name="Scheuner C."/>
            <person name="Sibirny A.A."/>
            <person name="Slot J.C."/>
            <person name="Stielow J.B."/>
            <person name="Sun H."/>
            <person name="Kurtzman C.P."/>
            <person name="Blackwell M."/>
            <person name="Grigoriev I.V."/>
            <person name="Jeffries T.W."/>
        </authorList>
    </citation>
    <scope>NUCLEOTIDE SEQUENCE [LARGE SCALE GENOMIC DNA]</scope>
    <source>
        <strain evidence="2 3">NRRL YB-4993</strain>
    </source>
</reference>
<comment type="caution">
    <text evidence="2">The sequence shown here is derived from an EMBL/GenBank/DDBJ whole genome shotgun (WGS) entry which is preliminary data.</text>
</comment>
<evidence type="ECO:0000256" key="1">
    <source>
        <dbReference type="SAM" id="Phobius"/>
    </source>
</evidence>
<evidence type="ECO:0000313" key="2">
    <source>
        <dbReference type="EMBL" id="OBA23742.1"/>
    </source>
</evidence>
<name>A0A1A0HIM9_9ASCO</name>
<protein>
    <submittedName>
        <fullName evidence="2">Phosphodiest-domain-containing protein</fullName>
    </submittedName>
</protein>
<dbReference type="RefSeq" id="XP_018714223.1">
    <property type="nucleotide sequence ID" value="XM_018854654.1"/>
</dbReference>
<sequence length="591" mass="66791">PHKVDVPVLDLDEPDDDTFPIENPGTNLYKFMDLLDYANQGQASNTPGILRRIQNFFKPNDRTGLYEPSENNSDIDFFNIDDDDAAAGNDSMSDLRKYQITRLERKLNKTILCFACGLVFVFAFLFLKKDGLMPAELPLQKILLSNSTHVFHPTTLLISLDGFHPHYINAENTPTLHRMLVDGYGAPHMVPSFPSLTFPNHWTLVTGLYPADHGIVGNTFYDPLLKKQFINTNPDLGLDPQFWQGGEPVWTTAAKQGVRSAIHMWPGSEVPGVGDNGPTYIDKYNGSEPLAAKADRIFSWLDIDDLSRRPELILAYVPTIDQFGHKFGISGPELTGALRYVDEFVQLTQDKLAQRNLQDIVNVIVVSDHGMAPTSNDRLLFLDDVVEITKIEHIDGWPLFGLRPRPEHSVDEIYLEIKANLDSATPDTQDNFNLYRVEEIPPEWQFGGNLTDHKFNYRLAPIWIVPNVGYSVTTRAKFAENNNDYYPKGVHGYNNTHLLMRAIFLGQGPYFEQKLSENKKVLPFTNVNVYNIVCETLQITPGVNNGTVSGKGFSISTENSLPDDWSDNLVFPDLPYEVEHIVRNATYDQLW</sequence>
<dbReference type="Proteomes" id="UP000092555">
    <property type="component" value="Unassembled WGS sequence"/>
</dbReference>
<dbReference type="Gene3D" id="3.30.1360.180">
    <property type="match status" value="1"/>
</dbReference>
<dbReference type="Pfam" id="PF01663">
    <property type="entry name" value="Phosphodiest"/>
    <property type="match status" value="1"/>
</dbReference>
<feature type="transmembrane region" description="Helical" evidence="1">
    <location>
        <begin position="107"/>
        <end position="127"/>
    </location>
</feature>
<gene>
    <name evidence="2" type="ORF">METBIDRAFT_16523</name>
</gene>
<keyword evidence="1" id="KW-0812">Transmembrane</keyword>
<dbReference type="GO" id="GO:0017111">
    <property type="term" value="F:ribonucleoside triphosphate phosphatase activity"/>
    <property type="evidence" value="ECO:0007669"/>
    <property type="project" value="TreeGrafter"/>
</dbReference>
<organism evidence="2 3">
    <name type="scientific">Metschnikowia bicuspidata var. bicuspidata NRRL YB-4993</name>
    <dbReference type="NCBI Taxonomy" id="869754"/>
    <lineage>
        <taxon>Eukaryota</taxon>
        <taxon>Fungi</taxon>
        <taxon>Dikarya</taxon>
        <taxon>Ascomycota</taxon>
        <taxon>Saccharomycotina</taxon>
        <taxon>Pichiomycetes</taxon>
        <taxon>Metschnikowiaceae</taxon>
        <taxon>Metschnikowia</taxon>
    </lineage>
</organism>
<dbReference type="EMBL" id="LXTC01000001">
    <property type="protein sequence ID" value="OBA23742.1"/>
    <property type="molecule type" value="Genomic_DNA"/>
</dbReference>
<dbReference type="GO" id="GO:0047429">
    <property type="term" value="F:nucleoside triphosphate diphosphatase activity"/>
    <property type="evidence" value="ECO:0007669"/>
    <property type="project" value="TreeGrafter"/>
</dbReference>
<dbReference type="GO" id="GO:0009141">
    <property type="term" value="P:nucleoside triphosphate metabolic process"/>
    <property type="evidence" value="ECO:0007669"/>
    <property type="project" value="TreeGrafter"/>
</dbReference>
<dbReference type="InterPro" id="IPR017850">
    <property type="entry name" value="Alkaline_phosphatase_core_sf"/>
</dbReference>
<proteinExistence type="predicted"/>
<dbReference type="GeneID" id="30027630"/>
<evidence type="ECO:0000313" key="3">
    <source>
        <dbReference type="Proteomes" id="UP000092555"/>
    </source>
</evidence>
<dbReference type="OrthoDB" id="415411at2759"/>
<keyword evidence="1" id="KW-0472">Membrane</keyword>
<dbReference type="InterPro" id="IPR002591">
    <property type="entry name" value="Phosphodiest/P_Trfase"/>
</dbReference>
<dbReference type="PANTHER" id="PTHR10151">
    <property type="entry name" value="ECTONUCLEOTIDE PYROPHOSPHATASE/PHOSPHODIESTERASE"/>
    <property type="match status" value="1"/>
</dbReference>
<keyword evidence="3" id="KW-1185">Reference proteome</keyword>
<feature type="non-terminal residue" evidence="2">
    <location>
        <position position="1"/>
    </location>
</feature>
<keyword evidence="1" id="KW-1133">Transmembrane helix</keyword>
<dbReference type="PANTHER" id="PTHR10151:SF120">
    <property type="entry name" value="BIS(5'-ADENOSYL)-TRIPHOSPHATASE"/>
    <property type="match status" value="1"/>
</dbReference>
<dbReference type="CDD" id="cd16018">
    <property type="entry name" value="Enpp"/>
    <property type="match status" value="1"/>
</dbReference>
<dbReference type="SUPFAM" id="SSF53649">
    <property type="entry name" value="Alkaline phosphatase-like"/>
    <property type="match status" value="1"/>
</dbReference>
<feature type="non-terminal residue" evidence="2">
    <location>
        <position position="591"/>
    </location>
</feature>
<dbReference type="STRING" id="869754.A0A1A0HIM9"/>
<dbReference type="AlphaFoldDB" id="A0A1A0HIM9"/>
<dbReference type="Gene3D" id="3.40.720.10">
    <property type="entry name" value="Alkaline Phosphatase, subunit A"/>
    <property type="match status" value="1"/>
</dbReference>
<accession>A0A1A0HIM9</accession>
<dbReference type="FunFam" id="3.30.1360.180:FF:000003">
    <property type="entry name" value="Type I phosphodiesterase/nucleotide pyrophosphatase family protein"/>
    <property type="match status" value="1"/>
</dbReference>